<keyword evidence="7 8" id="KW-0472">Membrane</keyword>
<keyword evidence="3" id="KW-0813">Transport</keyword>
<comment type="subcellular location">
    <subcellularLocation>
        <location evidence="1">Cell membrane</location>
        <topology evidence="1">Multi-pass membrane protein</topology>
    </subcellularLocation>
</comment>
<feature type="transmembrane region" description="Helical" evidence="8">
    <location>
        <begin position="67"/>
        <end position="93"/>
    </location>
</feature>
<feature type="transmembrane region" description="Helical" evidence="8">
    <location>
        <begin position="291"/>
        <end position="309"/>
    </location>
</feature>
<evidence type="ECO:0000313" key="9">
    <source>
        <dbReference type="EMBL" id="SFR16061.1"/>
    </source>
</evidence>
<dbReference type="GO" id="GO:0015104">
    <property type="term" value="F:antimonite transmembrane transporter activity"/>
    <property type="evidence" value="ECO:0007669"/>
    <property type="project" value="TreeGrafter"/>
</dbReference>
<dbReference type="AlphaFoldDB" id="A0A1I6EEU7"/>
<keyword evidence="5 8" id="KW-0812">Transmembrane</keyword>
<dbReference type="GO" id="GO:0005886">
    <property type="term" value="C:plasma membrane"/>
    <property type="evidence" value="ECO:0007669"/>
    <property type="project" value="UniProtKB-SubCell"/>
</dbReference>
<feature type="transmembrane region" description="Helical" evidence="8">
    <location>
        <begin position="197"/>
        <end position="218"/>
    </location>
</feature>
<feature type="transmembrane region" description="Helical" evidence="8">
    <location>
        <begin position="12"/>
        <end position="30"/>
    </location>
</feature>
<evidence type="ECO:0000256" key="3">
    <source>
        <dbReference type="ARBA" id="ARBA00022448"/>
    </source>
</evidence>
<dbReference type="GO" id="GO:0015105">
    <property type="term" value="F:arsenite transmembrane transporter activity"/>
    <property type="evidence" value="ECO:0007669"/>
    <property type="project" value="TreeGrafter"/>
</dbReference>
<sequence length="333" mass="37219">MRVANFINKHLIALLMGVICLGLFLGYLYPESGKRLEIFYPLTLFIMLFPMMVTIKISEVVKASKRLGFMTVVTFLNYIVSPLLAALLGYIFLSGYPDFAIGLIINGTVPCGGMIVAWTAMSRGNTPLTLVIVVISLLAGILLIPFWIWALAGKYVPVDPWNMLHTIFYTIVVPLFLGNITRIGIIRKWGREKFDELKSVFSAVSALGFFAVFFIAMMSQSEVLLKNPQYLGIVTLPLIVFYVLLLGATILYAWFARINYPDMVSLFYGVNAKNASIALALAVVFFSPLTVLILAVKPVVQVIFLTVFYKSSHYLQKYWVKITDLSSSKCVKT</sequence>
<feature type="transmembrane region" description="Helical" evidence="8">
    <location>
        <begin position="99"/>
        <end position="121"/>
    </location>
</feature>
<feature type="transmembrane region" description="Helical" evidence="8">
    <location>
        <begin position="164"/>
        <end position="185"/>
    </location>
</feature>
<dbReference type="GO" id="GO:0015297">
    <property type="term" value="F:antiporter activity"/>
    <property type="evidence" value="ECO:0007669"/>
    <property type="project" value="InterPro"/>
</dbReference>
<keyword evidence="10" id="KW-1185">Reference proteome</keyword>
<dbReference type="OrthoDB" id="1551454at2"/>
<evidence type="ECO:0000256" key="2">
    <source>
        <dbReference type="ARBA" id="ARBA00010110"/>
    </source>
</evidence>
<keyword evidence="6 8" id="KW-1133">Transmembrane helix</keyword>
<name>A0A1I6EEU7_9FIRM</name>
<feature type="transmembrane region" description="Helical" evidence="8">
    <location>
        <begin position="266"/>
        <end position="285"/>
    </location>
</feature>
<dbReference type="PANTHER" id="PTHR43057">
    <property type="entry name" value="ARSENITE EFFLUX TRANSPORTER"/>
    <property type="match status" value="1"/>
</dbReference>
<dbReference type="InterPro" id="IPR004706">
    <property type="entry name" value="Arsenical-R_Acr3"/>
</dbReference>
<feature type="transmembrane region" description="Helical" evidence="8">
    <location>
        <begin position="230"/>
        <end position="254"/>
    </location>
</feature>
<evidence type="ECO:0000256" key="4">
    <source>
        <dbReference type="ARBA" id="ARBA00022475"/>
    </source>
</evidence>
<feature type="transmembrane region" description="Helical" evidence="8">
    <location>
        <begin position="36"/>
        <end position="55"/>
    </location>
</feature>
<gene>
    <name evidence="9" type="ORF">SAMN05660706_13812</name>
</gene>
<dbReference type="EMBL" id="FOYM01000038">
    <property type="protein sequence ID" value="SFR16061.1"/>
    <property type="molecule type" value="Genomic_DNA"/>
</dbReference>
<dbReference type="Proteomes" id="UP000199584">
    <property type="component" value="Unassembled WGS sequence"/>
</dbReference>
<evidence type="ECO:0000313" key="10">
    <source>
        <dbReference type="Proteomes" id="UP000199584"/>
    </source>
</evidence>
<proteinExistence type="inferred from homology"/>
<evidence type="ECO:0000256" key="1">
    <source>
        <dbReference type="ARBA" id="ARBA00004651"/>
    </source>
</evidence>
<evidence type="ECO:0000256" key="7">
    <source>
        <dbReference type="ARBA" id="ARBA00023136"/>
    </source>
</evidence>
<evidence type="ECO:0000256" key="8">
    <source>
        <dbReference type="SAM" id="Phobius"/>
    </source>
</evidence>
<dbReference type="InterPro" id="IPR038770">
    <property type="entry name" value="Na+/solute_symporter_sf"/>
</dbReference>
<dbReference type="STRING" id="39060.SAMN05660706_13812"/>
<dbReference type="RefSeq" id="WP_092487210.1">
    <property type="nucleotide sequence ID" value="NZ_FOYM01000038.1"/>
</dbReference>
<dbReference type="PANTHER" id="PTHR43057:SF1">
    <property type="entry name" value="ARSENICAL-RESISTANCE PROTEIN 3"/>
    <property type="match status" value="1"/>
</dbReference>
<keyword evidence="4" id="KW-1003">Cell membrane</keyword>
<organism evidence="9 10">
    <name type="scientific">Desulfoscipio geothermicus DSM 3669</name>
    <dbReference type="NCBI Taxonomy" id="1121426"/>
    <lineage>
        <taxon>Bacteria</taxon>
        <taxon>Bacillati</taxon>
        <taxon>Bacillota</taxon>
        <taxon>Clostridia</taxon>
        <taxon>Eubacteriales</taxon>
        <taxon>Desulfallaceae</taxon>
        <taxon>Desulfoscipio</taxon>
    </lineage>
</organism>
<dbReference type="Gene3D" id="1.20.1530.20">
    <property type="match status" value="1"/>
</dbReference>
<evidence type="ECO:0000256" key="5">
    <source>
        <dbReference type="ARBA" id="ARBA00022692"/>
    </source>
</evidence>
<dbReference type="Pfam" id="PF01758">
    <property type="entry name" value="SBF"/>
    <property type="match status" value="1"/>
</dbReference>
<reference evidence="10" key="1">
    <citation type="submission" date="2016-10" db="EMBL/GenBank/DDBJ databases">
        <authorList>
            <person name="Varghese N."/>
            <person name="Submissions S."/>
        </authorList>
    </citation>
    <scope>NUCLEOTIDE SEQUENCE [LARGE SCALE GENOMIC DNA]</scope>
    <source>
        <strain evidence="10">DSM 3669</strain>
    </source>
</reference>
<protein>
    <submittedName>
        <fullName evidence="9">Arsenite efflux pump ArsB, ACR3 family</fullName>
    </submittedName>
</protein>
<accession>A0A1I6EEU7</accession>
<comment type="similarity">
    <text evidence="2">Belongs to the arsenical resistance-3 (ACR3) (TC 2.A.59) family.</text>
</comment>
<evidence type="ECO:0000256" key="6">
    <source>
        <dbReference type="ARBA" id="ARBA00022989"/>
    </source>
</evidence>
<feature type="transmembrane region" description="Helical" evidence="8">
    <location>
        <begin position="128"/>
        <end position="152"/>
    </location>
</feature>
<dbReference type="InterPro" id="IPR002657">
    <property type="entry name" value="BilAc:Na_symport/Acr3"/>
</dbReference>